<evidence type="ECO:0000256" key="6">
    <source>
        <dbReference type="ARBA" id="ARBA00022970"/>
    </source>
</evidence>
<dbReference type="PROSITE" id="PS00211">
    <property type="entry name" value="ABC_TRANSPORTER_1"/>
    <property type="match status" value="1"/>
</dbReference>
<keyword evidence="6" id="KW-0029">Amino-acid transport</keyword>
<evidence type="ECO:0000256" key="4">
    <source>
        <dbReference type="ARBA" id="ARBA00022840"/>
    </source>
</evidence>
<dbReference type="InterPro" id="IPR017871">
    <property type="entry name" value="ABC_transporter-like_CS"/>
</dbReference>
<evidence type="ECO:0000256" key="3">
    <source>
        <dbReference type="ARBA" id="ARBA00022741"/>
    </source>
</evidence>
<dbReference type="EMBL" id="FWXS01000005">
    <property type="protein sequence ID" value="SMC66064.1"/>
    <property type="molecule type" value="Genomic_DNA"/>
</dbReference>
<keyword evidence="5" id="KW-1278">Translocase</keyword>
<dbReference type="CDD" id="cd03258">
    <property type="entry name" value="ABC_MetN_methionine_transporter"/>
    <property type="match status" value="1"/>
</dbReference>
<sequence length="343" mass="38477">MIELKNISKTFHQKNKKLKALNNVSLEVEKGEILGIIGFSGAGKSTLIRSVNLLEKPDEGQIIINEIDFSKLNSKQLAKQRKKIGMIFQHFNLLSSKTVSENIALPLELDNVSKSEINKKVNELLEIVGLQDKANEYPKNLSGGQKQRVAIARALANNPYLLLCDEATSALDPATTQSILELLKDINQRLNITIFLITHEMEVVKTICHRVAVIDQGEISVVGKLKQIISNRENDTIKQFITSKKMTMPPELKIQNTTEQSLDSFPLVEVQLNGEIAFEELLSIIYDEYNISYKLLKADVEYLGKSNFGKLLLHLKGSAVENNTIIEYLNEINIQTTIRGYAA</sequence>
<gene>
    <name evidence="10" type="ORF">SAMN06296427_105168</name>
</gene>
<dbReference type="GO" id="GO:0006865">
    <property type="term" value="P:amino acid transport"/>
    <property type="evidence" value="ECO:0007669"/>
    <property type="project" value="UniProtKB-KW"/>
</dbReference>
<keyword evidence="1" id="KW-0813">Transport</keyword>
<dbReference type="InterPro" id="IPR045865">
    <property type="entry name" value="ACT-like_dom_sf"/>
</dbReference>
<dbReference type="InterPro" id="IPR027417">
    <property type="entry name" value="P-loop_NTPase"/>
</dbReference>
<dbReference type="Gene3D" id="3.30.70.260">
    <property type="match status" value="1"/>
</dbReference>
<name>A0A1W2AZN7_9FLAO</name>
<evidence type="ECO:0000256" key="7">
    <source>
        <dbReference type="ARBA" id="ARBA00023136"/>
    </source>
</evidence>
<dbReference type="PANTHER" id="PTHR43166:SF30">
    <property type="entry name" value="METHIONINE IMPORT ATP-BINDING PROTEIN METN"/>
    <property type="match status" value="1"/>
</dbReference>
<feature type="domain" description="ABC transporter" evidence="9">
    <location>
        <begin position="2"/>
        <end position="241"/>
    </location>
</feature>
<dbReference type="InterPro" id="IPR003439">
    <property type="entry name" value="ABC_transporter-like_ATP-bd"/>
</dbReference>
<keyword evidence="7" id="KW-0472">Membrane</keyword>
<evidence type="ECO:0000256" key="2">
    <source>
        <dbReference type="ARBA" id="ARBA00022475"/>
    </source>
</evidence>
<dbReference type="SMART" id="SM00930">
    <property type="entry name" value="NIL"/>
    <property type="match status" value="1"/>
</dbReference>
<dbReference type="GO" id="GO:0016887">
    <property type="term" value="F:ATP hydrolysis activity"/>
    <property type="evidence" value="ECO:0007669"/>
    <property type="project" value="InterPro"/>
</dbReference>
<dbReference type="PROSITE" id="PS50893">
    <property type="entry name" value="ABC_TRANSPORTER_2"/>
    <property type="match status" value="1"/>
</dbReference>
<dbReference type="FunFam" id="3.40.50.300:FF:000032">
    <property type="entry name" value="Export ABC transporter ATP-binding protein"/>
    <property type="match status" value="1"/>
</dbReference>
<dbReference type="Pfam" id="PF09383">
    <property type="entry name" value="NIL"/>
    <property type="match status" value="1"/>
</dbReference>
<dbReference type="SUPFAM" id="SSF52540">
    <property type="entry name" value="P-loop containing nucleoside triphosphate hydrolases"/>
    <property type="match status" value="1"/>
</dbReference>
<protein>
    <submittedName>
        <fullName evidence="10">D-methionine transport system ATP-binding protein</fullName>
    </submittedName>
</protein>
<keyword evidence="11" id="KW-1185">Reference proteome</keyword>
<evidence type="ECO:0000256" key="1">
    <source>
        <dbReference type="ARBA" id="ARBA00022448"/>
    </source>
</evidence>
<comment type="similarity">
    <text evidence="8">Belongs to the ABC transporter superfamily. Macrolide exporter (TC 3.A.1.122) family.</text>
</comment>
<accession>A0A1W2AZN7</accession>
<dbReference type="AlphaFoldDB" id="A0A1W2AZN7"/>
<dbReference type="InterPro" id="IPR003593">
    <property type="entry name" value="AAA+_ATPase"/>
</dbReference>
<reference evidence="10 11" key="1">
    <citation type="submission" date="2017-04" db="EMBL/GenBank/DDBJ databases">
        <authorList>
            <person name="Afonso C.L."/>
            <person name="Miller P.J."/>
            <person name="Scott M.A."/>
            <person name="Spackman E."/>
            <person name="Goraichik I."/>
            <person name="Dimitrov K.M."/>
            <person name="Suarez D.L."/>
            <person name="Swayne D.E."/>
        </authorList>
    </citation>
    <scope>NUCLEOTIDE SEQUENCE [LARGE SCALE GENOMIC DNA]</scope>
    <source>
        <strain evidence="10 11">CGMCC 1.12708</strain>
    </source>
</reference>
<keyword evidence="3" id="KW-0547">Nucleotide-binding</keyword>
<dbReference type="InterPro" id="IPR050086">
    <property type="entry name" value="MetN_ABC_transporter-like"/>
</dbReference>
<dbReference type="Gene3D" id="3.40.50.300">
    <property type="entry name" value="P-loop containing nucleotide triphosphate hydrolases"/>
    <property type="match status" value="1"/>
</dbReference>
<evidence type="ECO:0000313" key="10">
    <source>
        <dbReference type="EMBL" id="SMC66064.1"/>
    </source>
</evidence>
<dbReference type="OrthoDB" id="9802264at2"/>
<dbReference type="GO" id="GO:0022857">
    <property type="term" value="F:transmembrane transporter activity"/>
    <property type="evidence" value="ECO:0007669"/>
    <property type="project" value="UniProtKB-ARBA"/>
</dbReference>
<dbReference type="SMART" id="SM00382">
    <property type="entry name" value="AAA"/>
    <property type="match status" value="1"/>
</dbReference>
<dbReference type="RefSeq" id="WP_084017372.1">
    <property type="nucleotide sequence ID" value="NZ_FWXS01000005.1"/>
</dbReference>
<evidence type="ECO:0000313" key="11">
    <source>
        <dbReference type="Proteomes" id="UP000192393"/>
    </source>
</evidence>
<dbReference type="SUPFAM" id="SSF55021">
    <property type="entry name" value="ACT-like"/>
    <property type="match status" value="1"/>
</dbReference>
<keyword evidence="4 10" id="KW-0067">ATP-binding</keyword>
<evidence type="ECO:0000256" key="8">
    <source>
        <dbReference type="ARBA" id="ARBA00038388"/>
    </source>
</evidence>
<dbReference type="InterPro" id="IPR018449">
    <property type="entry name" value="NIL_domain"/>
</dbReference>
<proteinExistence type="inferred from homology"/>
<evidence type="ECO:0000256" key="5">
    <source>
        <dbReference type="ARBA" id="ARBA00022967"/>
    </source>
</evidence>
<dbReference type="GO" id="GO:0098796">
    <property type="term" value="C:membrane protein complex"/>
    <property type="evidence" value="ECO:0007669"/>
    <property type="project" value="UniProtKB-ARBA"/>
</dbReference>
<dbReference type="InterPro" id="IPR041701">
    <property type="entry name" value="MetN_ABC"/>
</dbReference>
<keyword evidence="2" id="KW-1003">Cell membrane</keyword>
<organism evidence="10 11">
    <name type="scientific">Moheibacter sediminis</name>
    <dbReference type="NCBI Taxonomy" id="1434700"/>
    <lineage>
        <taxon>Bacteria</taxon>
        <taxon>Pseudomonadati</taxon>
        <taxon>Bacteroidota</taxon>
        <taxon>Flavobacteriia</taxon>
        <taxon>Flavobacteriales</taxon>
        <taxon>Weeksellaceae</taxon>
        <taxon>Moheibacter</taxon>
    </lineage>
</organism>
<dbReference type="Proteomes" id="UP000192393">
    <property type="component" value="Unassembled WGS sequence"/>
</dbReference>
<evidence type="ECO:0000259" key="9">
    <source>
        <dbReference type="PROSITE" id="PS50893"/>
    </source>
</evidence>
<dbReference type="PANTHER" id="PTHR43166">
    <property type="entry name" value="AMINO ACID IMPORT ATP-BINDING PROTEIN"/>
    <property type="match status" value="1"/>
</dbReference>
<dbReference type="STRING" id="1434700.SAMN06296427_105168"/>
<dbReference type="GO" id="GO:0005524">
    <property type="term" value="F:ATP binding"/>
    <property type="evidence" value="ECO:0007669"/>
    <property type="project" value="UniProtKB-KW"/>
</dbReference>
<dbReference type="Pfam" id="PF00005">
    <property type="entry name" value="ABC_tran"/>
    <property type="match status" value="1"/>
</dbReference>